<dbReference type="CDD" id="cd06262">
    <property type="entry name" value="metallo-hydrolase-like_MBL-fold"/>
    <property type="match status" value="1"/>
</dbReference>
<dbReference type="InterPro" id="IPR036866">
    <property type="entry name" value="RibonucZ/Hydroxyglut_hydro"/>
</dbReference>
<dbReference type="SUPFAM" id="SSF56281">
    <property type="entry name" value="Metallo-hydrolase/oxidoreductase"/>
    <property type="match status" value="1"/>
</dbReference>
<dbReference type="Gene3D" id="3.60.15.10">
    <property type="entry name" value="Ribonuclease Z/Hydroxyacylglutathione hydrolase-like"/>
    <property type="match status" value="1"/>
</dbReference>
<organism evidence="6 7">
    <name type="scientific">Anaerosporomusa subterranea</name>
    <dbReference type="NCBI Taxonomy" id="1794912"/>
    <lineage>
        <taxon>Bacteria</taxon>
        <taxon>Bacillati</taxon>
        <taxon>Bacillota</taxon>
        <taxon>Negativicutes</taxon>
        <taxon>Acetonemataceae</taxon>
        <taxon>Anaerosporomusa</taxon>
    </lineage>
</organism>
<dbReference type="EMBL" id="LSGP01000013">
    <property type="protein sequence ID" value="KYZ77561.1"/>
    <property type="molecule type" value="Genomic_DNA"/>
</dbReference>
<name>A0A154BUF6_ANASB</name>
<dbReference type="OrthoDB" id="9802248at2"/>
<dbReference type="GO" id="GO:0046872">
    <property type="term" value="F:metal ion binding"/>
    <property type="evidence" value="ECO:0007669"/>
    <property type="project" value="UniProtKB-KW"/>
</dbReference>
<evidence type="ECO:0000313" key="7">
    <source>
        <dbReference type="Proteomes" id="UP000076268"/>
    </source>
</evidence>
<dbReference type="STRING" id="1794912.AXX12_05500"/>
<dbReference type="PANTHER" id="PTHR46233">
    <property type="entry name" value="HYDROXYACYLGLUTATHIONE HYDROLASE GLOC"/>
    <property type="match status" value="1"/>
</dbReference>
<reference evidence="6 7" key="1">
    <citation type="submission" date="2016-02" db="EMBL/GenBank/DDBJ databases">
        <title>Anaerosporomusa subterraneum gen. nov., sp. nov., a spore-forming obligate anaerobe isolated from saprolite.</title>
        <authorList>
            <person name="Choi J.K."/>
            <person name="Shah M."/>
            <person name="Yee N."/>
        </authorList>
    </citation>
    <scope>NUCLEOTIDE SEQUENCE [LARGE SCALE GENOMIC DNA]</scope>
    <source>
        <strain evidence="6 7">RU4</strain>
    </source>
</reference>
<keyword evidence="2" id="KW-0479">Metal-binding</keyword>
<comment type="cofactor">
    <cofactor evidence="1">
        <name>Zn(2+)</name>
        <dbReference type="ChEBI" id="CHEBI:29105"/>
    </cofactor>
</comment>
<accession>A0A154BUF6</accession>
<keyword evidence="3 6" id="KW-0378">Hydrolase</keyword>
<gene>
    <name evidence="6" type="ORF">AXX12_05500</name>
</gene>
<dbReference type="AlphaFoldDB" id="A0A154BUF6"/>
<dbReference type="InterPro" id="IPR051453">
    <property type="entry name" value="MBL_Glyoxalase_II"/>
</dbReference>
<dbReference type="GO" id="GO:0016787">
    <property type="term" value="F:hydrolase activity"/>
    <property type="evidence" value="ECO:0007669"/>
    <property type="project" value="UniProtKB-KW"/>
</dbReference>
<proteinExistence type="predicted"/>
<evidence type="ECO:0000313" key="6">
    <source>
        <dbReference type="EMBL" id="KYZ77561.1"/>
    </source>
</evidence>
<dbReference type="Proteomes" id="UP000076268">
    <property type="component" value="Unassembled WGS sequence"/>
</dbReference>
<sequence>MQIIKLEVGALGTNCYIVWCDQTKEAVIIDPGGDAASIMAQVGGEELIVKYIINTHGHADHIGAVAKIKQATCAPVLIHNADADMLTSSLRNLSTYMGPGITCEPADRTIKEGDIIKFGTESLTVLETPGHTPGGICLKGDGVVFSGDTLFAESIGRTDFPGGSYSQLIQHIRQKLLILPDDYIVYPGHGPETTIGWERKMNPFIQ</sequence>
<dbReference type="Pfam" id="PF00753">
    <property type="entry name" value="Lactamase_B"/>
    <property type="match status" value="1"/>
</dbReference>
<evidence type="ECO:0000256" key="2">
    <source>
        <dbReference type="ARBA" id="ARBA00022723"/>
    </source>
</evidence>
<feature type="domain" description="Metallo-beta-lactamase" evidence="5">
    <location>
        <begin position="12"/>
        <end position="189"/>
    </location>
</feature>
<protein>
    <submittedName>
        <fullName evidence="6">MBL fold metallo-hydrolase</fullName>
    </submittedName>
</protein>
<dbReference type="InterPro" id="IPR001279">
    <property type="entry name" value="Metallo-B-lactamas"/>
</dbReference>
<dbReference type="SMART" id="SM00849">
    <property type="entry name" value="Lactamase_B"/>
    <property type="match status" value="1"/>
</dbReference>
<keyword evidence="7" id="KW-1185">Reference proteome</keyword>
<evidence type="ECO:0000256" key="3">
    <source>
        <dbReference type="ARBA" id="ARBA00022801"/>
    </source>
</evidence>
<keyword evidence="4" id="KW-0862">Zinc</keyword>
<dbReference type="RefSeq" id="WP_066240124.1">
    <property type="nucleotide sequence ID" value="NZ_LSGP01000013.1"/>
</dbReference>
<evidence type="ECO:0000256" key="1">
    <source>
        <dbReference type="ARBA" id="ARBA00001947"/>
    </source>
</evidence>
<dbReference type="PANTHER" id="PTHR46233:SF3">
    <property type="entry name" value="HYDROXYACYLGLUTATHIONE HYDROLASE GLOC"/>
    <property type="match status" value="1"/>
</dbReference>
<evidence type="ECO:0000256" key="4">
    <source>
        <dbReference type="ARBA" id="ARBA00022833"/>
    </source>
</evidence>
<comment type="caution">
    <text evidence="6">The sequence shown here is derived from an EMBL/GenBank/DDBJ whole genome shotgun (WGS) entry which is preliminary data.</text>
</comment>
<evidence type="ECO:0000259" key="5">
    <source>
        <dbReference type="SMART" id="SM00849"/>
    </source>
</evidence>